<organism evidence="1 2">
    <name type="scientific">Penicillium antarcticum</name>
    <dbReference type="NCBI Taxonomy" id="416450"/>
    <lineage>
        <taxon>Eukaryota</taxon>
        <taxon>Fungi</taxon>
        <taxon>Dikarya</taxon>
        <taxon>Ascomycota</taxon>
        <taxon>Pezizomycotina</taxon>
        <taxon>Eurotiomycetes</taxon>
        <taxon>Eurotiomycetidae</taxon>
        <taxon>Eurotiales</taxon>
        <taxon>Aspergillaceae</taxon>
        <taxon>Penicillium</taxon>
    </lineage>
</organism>
<sequence length="47" mass="4806">MSKSIFDATTDAAAAPLASALPALATALRNKSSSQDAAFRPVKCSRP</sequence>
<comment type="caution">
    <text evidence="1">The sequence shown here is derived from an EMBL/GenBank/DDBJ whole genome shotgun (WGS) entry which is preliminary data.</text>
</comment>
<dbReference type="Proteomes" id="UP000191672">
    <property type="component" value="Unassembled WGS sequence"/>
</dbReference>
<accession>A0A1V6Q6M0</accession>
<evidence type="ECO:0000313" key="2">
    <source>
        <dbReference type="Proteomes" id="UP000191672"/>
    </source>
</evidence>
<evidence type="ECO:0000313" key="1">
    <source>
        <dbReference type="EMBL" id="OQD84875.1"/>
    </source>
</evidence>
<name>A0A1V6Q6M0_9EURO</name>
<proteinExistence type="predicted"/>
<dbReference type="EMBL" id="MDYN01000011">
    <property type="protein sequence ID" value="OQD84875.1"/>
    <property type="molecule type" value="Genomic_DNA"/>
</dbReference>
<keyword evidence="2" id="KW-1185">Reference proteome</keyword>
<dbReference type="AlphaFoldDB" id="A0A1V6Q6M0"/>
<reference evidence="2" key="1">
    <citation type="journal article" date="2017" name="Nat. Microbiol.">
        <title>Global analysis of biosynthetic gene clusters reveals vast potential of secondary metabolite production in Penicillium species.</title>
        <authorList>
            <person name="Nielsen J.C."/>
            <person name="Grijseels S."/>
            <person name="Prigent S."/>
            <person name="Ji B."/>
            <person name="Dainat J."/>
            <person name="Nielsen K.F."/>
            <person name="Frisvad J.C."/>
            <person name="Workman M."/>
            <person name="Nielsen J."/>
        </authorList>
    </citation>
    <scope>NUCLEOTIDE SEQUENCE [LARGE SCALE GENOMIC DNA]</scope>
    <source>
        <strain evidence="2">IBT 31811</strain>
    </source>
</reference>
<protein>
    <submittedName>
        <fullName evidence="1">Uncharacterized protein</fullName>
    </submittedName>
</protein>
<gene>
    <name evidence="1" type="ORF">PENANT_c011G11088</name>
</gene>